<dbReference type="InterPro" id="IPR023631">
    <property type="entry name" value="Amidase_dom"/>
</dbReference>
<dbReference type="SUPFAM" id="SSF75304">
    <property type="entry name" value="Amidase signature (AS) enzymes"/>
    <property type="match status" value="1"/>
</dbReference>
<organism evidence="2 3">
    <name type="scientific">Talaromyces stipitatus (strain ATCC 10500 / CBS 375.48 / QM 6759 / NRRL 1006)</name>
    <name type="common">Penicillium stipitatum</name>
    <dbReference type="NCBI Taxonomy" id="441959"/>
    <lineage>
        <taxon>Eukaryota</taxon>
        <taxon>Fungi</taxon>
        <taxon>Dikarya</taxon>
        <taxon>Ascomycota</taxon>
        <taxon>Pezizomycotina</taxon>
        <taxon>Eurotiomycetes</taxon>
        <taxon>Eurotiomycetidae</taxon>
        <taxon>Eurotiales</taxon>
        <taxon>Trichocomaceae</taxon>
        <taxon>Talaromyces</taxon>
        <taxon>Talaromyces sect. Talaromyces</taxon>
    </lineage>
</organism>
<evidence type="ECO:0000313" key="2">
    <source>
        <dbReference type="EMBL" id="EED24654.1"/>
    </source>
</evidence>
<dbReference type="PANTHER" id="PTHR42678:SF34">
    <property type="entry name" value="OS04G0183300 PROTEIN"/>
    <property type="match status" value="1"/>
</dbReference>
<dbReference type="GeneID" id="8104674"/>
<protein>
    <submittedName>
        <fullName evidence="2">Amidase, putative</fullName>
    </submittedName>
</protein>
<dbReference type="STRING" id="441959.B8LXR9"/>
<dbReference type="HOGENOM" id="CLU_009600_14_3_1"/>
<dbReference type="EMBL" id="EQ962652">
    <property type="protein sequence ID" value="EED24654.1"/>
    <property type="molecule type" value="Genomic_DNA"/>
</dbReference>
<reference evidence="3" key="1">
    <citation type="journal article" date="2015" name="Genome Announc.">
        <title>Genome sequence of the AIDS-associated pathogen Penicillium marneffei (ATCC18224) and its near taxonomic relative Talaromyces stipitatus (ATCC10500).</title>
        <authorList>
            <person name="Nierman W.C."/>
            <person name="Fedorova-Abrams N.D."/>
            <person name="Andrianopoulos A."/>
        </authorList>
    </citation>
    <scope>NUCLEOTIDE SEQUENCE [LARGE SCALE GENOMIC DNA]</scope>
    <source>
        <strain evidence="3">ATCC 10500 / CBS 375.48 / QM 6759 / NRRL 1006</strain>
    </source>
</reference>
<dbReference type="PhylomeDB" id="B8LXR9"/>
<keyword evidence="3" id="KW-1185">Reference proteome</keyword>
<dbReference type="OMA" id="DEYEWAR"/>
<dbReference type="InParanoid" id="B8LXR9"/>
<dbReference type="AlphaFoldDB" id="B8LXR9"/>
<gene>
    <name evidence="2" type="ORF">TSTA_080090</name>
</gene>
<dbReference type="Pfam" id="PF01425">
    <property type="entry name" value="Amidase"/>
    <property type="match status" value="1"/>
</dbReference>
<evidence type="ECO:0000259" key="1">
    <source>
        <dbReference type="Pfam" id="PF01425"/>
    </source>
</evidence>
<proteinExistence type="predicted"/>
<dbReference type="PANTHER" id="PTHR42678">
    <property type="entry name" value="AMIDASE"/>
    <property type="match status" value="1"/>
</dbReference>
<dbReference type="RefSeq" id="XP_002342041.1">
    <property type="nucleotide sequence ID" value="XM_002342000.1"/>
</dbReference>
<feature type="domain" description="Amidase" evidence="1">
    <location>
        <begin position="33"/>
        <end position="439"/>
    </location>
</feature>
<accession>B8LXR9</accession>
<name>B8LXR9_TALSN</name>
<dbReference type="OrthoDB" id="566138at2759"/>
<dbReference type="VEuPathDB" id="FungiDB:TSTA_080090"/>
<dbReference type="Proteomes" id="UP000001745">
    <property type="component" value="Unassembled WGS sequence"/>
</dbReference>
<evidence type="ECO:0000313" key="3">
    <source>
        <dbReference type="Proteomes" id="UP000001745"/>
    </source>
</evidence>
<dbReference type="Gene3D" id="3.90.1300.10">
    <property type="entry name" value="Amidase signature (AS) domain"/>
    <property type="match status" value="1"/>
</dbReference>
<dbReference type="eggNOG" id="KOG1211">
    <property type="taxonomic scope" value="Eukaryota"/>
</dbReference>
<sequence>MEITQKKLSFDILTTTATDLCRLLEAGQTTTVDIVDAYLAQIERHNKTGLKLRAIISTASREAVLSRAAKLDTERLNGKIRSALHGIPIIIKDAIVTSKALGMPTTAGAFAFKEAYGKRNAPIVELLIQSGLVIIGKASMTEFCGLKATCITAGWSAVNGQTQSAYIVGGFREDDLFCGRSGPGGSSSGSGVGVSAGFAPLSVGTETGGSICMPANRAGLYSMTATLGTVPTDGLFTLSRSFDGLGGMTKSPEDLEMLMNILLSTQARDELPLKWEDISVGFVDPMVWNAFGFQKFRDEGVERQILDEYEWARTQIAQRGAKIAYPVKLPSMNDLRYEEKSVSHSVSFFEFPRQFEKFCVELYDPEVSSVPELVEFNNKNAAHAMPEPHTDQTDLIQTLESTMTDETASAAKAHGKLLAGSQGIDAALTENKIDVIIGPGDCEICAVAALAGSPKAMVPMSRLKGSAGLGQPQGLMIIGGAGSESKMFQFMKLWKEVIGKWKVPPLLETAERVIS</sequence>
<dbReference type="InterPro" id="IPR036928">
    <property type="entry name" value="AS_sf"/>
</dbReference>